<feature type="region of interest" description="Disordered" evidence="1">
    <location>
        <begin position="91"/>
        <end position="115"/>
    </location>
</feature>
<organism evidence="2 3">
    <name type="scientific">Myodes glareolus</name>
    <name type="common">Bank vole</name>
    <name type="synonym">Clethrionomys glareolus</name>
    <dbReference type="NCBI Taxonomy" id="447135"/>
    <lineage>
        <taxon>Eukaryota</taxon>
        <taxon>Metazoa</taxon>
        <taxon>Chordata</taxon>
        <taxon>Craniata</taxon>
        <taxon>Vertebrata</taxon>
        <taxon>Euteleostomi</taxon>
        <taxon>Mammalia</taxon>
        <taxon>Eutheria</taxon>
        <taxon>Euarchontoglires</taxon>
        <taxon>Glires</taxon>
        <taxon>Rodentia</taxon>
        <taxon>Myomorpha</taxon>
        <taxon>Muroidea</taxon>
        <taxon>Cricetidae</taxon>
        <taxon>Arvicolinae</taxon>
        <taxon>Myodes</taxon>
    </lineage>
</organism>
<evidence type="ECO:0000313" key="3">
    <source>
        <dbReference type="Proteomes" id="UP001488838"/>
    </source>
</evidence>
<comment type="caution">
    <text evidence="2">The sequence shown here is derived from an EMBL/GenBank/DDBJ whole genome shotgun (WGS) entry which is preliminary data.</text>
</comment>
<dbReference type="EMBL" id="JBBHLL010000122">
    <property type="protein sequence ID" value="KAK7814563.1"/>
    <property type="molecule type" value="Genomic_DNA"/>
</dbReference>
<reference evidence="2 3" key="1">
    <citation type="journal article" date="2023" name="bioRxiv">
        <title>Conserved and derived expression patterns and positive selection on dental genes reveal complex evolutionary context of ever-growing rodent molars.</title>
        <authorList>
            <person name="Calamari Z.T."/>
            <person name="Song A."/>
            <person name="Cohen E."/>
            <person name="Akter M."/>
            <person name="Roy R.D."/>
            <person name="Hallikas O."/>
            <person name="Christensen M.M."/>
            <person name="Li P."/>
            <person name="Marangoni P."/>
            <person name="Jernvall J."/>
            <person name="Klein O.D."/>
        </authorList>
    </citation>
    <scope>NUCLEOTIDE SEQUENCE [LARGE SCALE GENOMIC DNA]</scope>
    <source>
        <strain evidence="2">V071</strain>
    </source>
</reference>
<feature type="compositionally biased region" description="Polar residues" evidence="1">
    <location>
        <begin position="91"/>
        <end position="103"/>
    </location>
</feature>
<gene>
    <name evidence="2" type="ORF">U0070_005866</name>
</gene>
<dbReference type="Proteomes" id="UP001488838">
    <property type="component" value="Unassembled WGS sequence"/>
</dbReference>
<evidence type="ECO:0000313" key="2">
    <source>
        <dbReference type="EMBL" id="KAK7814563.1"/>
    </source>
</evidence>
<feature type="compositionally biased region" description="Basic and acidic residues" evidence="1">
    <location>
        <begin position="106"/>
        <end position="115"/>
    </location>
</feature>
<feature type="region of interest" description="Disordered" evidence="1">
    <location>
        <begin position="1"/>
        <end position="31"/>
    </location>
</feature>
<accession>A0AAW0IJC2</accession>
<feature type="non-terminal residue" evidence="2">
    <location>
        <position position="1"/>
    </location>
</feature>
<dbReference type="AlphaFoldDB" id="A0AAW0IJC2"/>
<name>A0AAW0IJC2_MYOGA</name>
<evidence type="ECO:0000256" key="1">
    <source>
        <dbReference type="SAM" id="MobiDB-lite"/>
    </source>
</evidence>
<protein>
    <submittedName>
        <fullName evidence="2">Uncharacterized protein</fullName>
    </submittedName>
</protein>
<keyword evidence="3" id="KW-1185">Reference proteome</keyword>
<sequence>ILSACDPRAPRATWSRGQPESTPKLPRGGGLLRPFGVLRGLGGALARSDPHAFGSTRLPAAPRTLNFIQRPGRAAHEVANGLVDDLRATSSLSAPFPHSSNHLLRTRSDSEDQPQ</sequence>
<proteinExistence type="predicted"/>